<sequence length="452" mass="49891">MPLVETRFPSVYSLQQLAVEAASGPRLKSPQSDSKRVVSELAGSSLPKITFGRSKSFQRKRIRSSEEAVVPDVDYPSSDDSSSLSPEASSPESGLAVVPASEPFKSTGIYGDSEDDLEQVGSLLDTILLAEWEDRAQRGLFRYDVTCCPTKTVPGAYGFIAQFNEGRLSKKRPTEFRVDQVIQKFDPAKFNFTKALETEVLFQFEQLGDGEGPMTYHEDSTCPASPDLVLINVSPIEYGHVLLVPRVLDSLPQLADPATVLLALRFCQQADNPSFRLCFNSLGAYATINHLHFQAYYLTAPFAVERAPTVPLPGWRKRRDVSICTLEEYPVRALVFETGVAFNQMAELVGSACERLAAANIPHNLFVVDSGQRVFLFPNGFAMAKAKGAIPADLLESQVDPAGFEISGHLILKRKEDYENVTQEWVWRLLSFACLSDEEFDGFTQLALGEPA</sequence>
<evidence type="ECO:0000259" key="14">
    <source>
        <dbReference type="Pfam" id="PF26216"/>
    </source>
</evidence>
<dbReference type="Pfam" id="PF26217">
    <property type="entry name" value="GDPGP1_N"/>
    <property type="match status" value="1"/>
</dbReference>
<gene>
    <name evidence="16" type="ORF">WJX73_008787</name>
</gene>
<protein>
    <recommendedName>
        <fullName evidence="6">GDP-D-glucose phosphorylase 1</fullName>
        <ecNumber evidence="5">2.7.7.78</ecNumber>
    </recommendedName>
</protein>
<evidence type="ECO:0000256" key="11">
    <source>
        <dbReference type="ARBA" id="ARBA00022741"/>
    </source>
</evidence>
<comment type="catalytic activity">
    <reaction evidence="1">
        <text>GDP-alpha-D-glucose + phosphate = alpha-D-glucose 1-phosphate + GDP + H(+)</text>
        <dbReference type="Rhea" id="RHEA:30387"/>
        <dbReference type="ChEBI" id="CHEBI:15378"/>
        <dbReference type="ChEBI" id="CHEBI:43474"/>
        <dbReference type="ChEBI" id="CHEBI:58189"/>
        <dbReference type="ChEBI" id="CHEBI:58601"/>
        <dbReference type="ChEBI" id="CHEBI:62230"/>
        <dbReference type="EC" id="2.7.7.78"/>
    </reaction>
</comment>
<dbReference type="GO" id="GO:0016787">
    <property type="term" value="F:hydrolase activity"/>
    <property type="evidence" value="ECO:0007669"/>
    <property type="project" value="UniProtKB-KW"/>
</dbReference>
<dbReference type="InterPro" id="IPR058866">
    <property type="entry name" value="GDPGP1_N"/>
</dbReference>
<dbReference type="InterPro" id="IPR026506">
    <property type="entry name" value="GDPGP"/>
</dbReference>
<evidence type="ECO:0000256" key="10">
    <source>
        <dbReference type="ARBA" id="ARBA00022695"/>
    </source>
</evidence>
<evidence type="ECO:0000256" key="9">
    <source>
        <dbReference type="ARBA" id="ARBA00022679"/>
    </source>
</evidence>
<feature type="domain" description="GDPGP1-like N-terminal" evidence="15">
    <location>
        <begin position="124"/>
        <end position="296"/>
    </location>
</feature>
<comment type="caution">
    <text evidence="16">The sequence shown here is derived from an EMBL/GenBank/DDBJ whole genome shotgun (WGS) entry which is preliminary data.</text>
</comment>
<evidence type="ECO:0000256" key="13">
    <source>
        <dbReference type="SAM" id="MobiDB-lite"/>
    </source>
</evidence>
<comment type="function">
    <text evidence="2">Specific and highly efficient GDP-D-glucose phosphorylase regulating the levels of GDP-D-glucose in cells.</text>
</comment>
<evidence type="ECO:0000313" key="17">
    <source>
        <dbReference type="Proteomes" id="UP001465755"/>
    </source>
</evidence>
<dbReference type="InterPro" id="IPR058865">
    <property type="entry name" value="GDPGP1_C"/>
</dbReference>
<reference evidence="16 17" key="1">
    <citation type="journal article" date="2024" name="Nat. Commun.">
        <title>Phylogenomics reveals the evolutionary origins of lichenization in chlorophyte algae.</title>
        <authorList>
            <person name="Puginier C."/>
            <person name="Libourel C."/>
            <person name="Otte J."/>
            <person name="Skaloud P."/>
            <person name="Haon M."/>
            <person name="Grisel S."/>
            <person name="Petersen M."/>
            <person name="Berrin J.G."/>
            <person name="Delaux P.M."/>
            <person name="Dal Grande F."/>
            <person name="Keller J."/>
        </authorList>
    </citation>
    <scope>NUCLEOTIDE SEQUENCE [LARGE SCALE GENOMIC DNA]</scope>
    <source>
        <strain evidence="16 17">SAG 2036</strain>
    </source>
</reference>
<evidence type="ECO:0000256" key="12">
    <source>
        <dbReference type="ARBA" id="ARBA00022801"/>
    </source>
</evidence>
<comment type="subcellular location">
    <subcellularLocation>
        <location evidence="3">Cytoplasm</location>
    </subcellularLocation>
</comment>
<dbReference type="GO" id="GO:0005737">
    <property type="term" value="C:cytoplasm"/>
    <property type="evidence" value="ECO:0007669"/>
    <property type="project" value="UniProtKB-SubCell"/>
</dbReference>
<keyword evidence="10" id="KW-0548">Nucleotidyltransferase</keyword>
<feature type="region of interest" description="Disordered" evidence="13">
    <location>
        <begin position="62"/>
        <end position="97"/>
    </location>
</feature>
<proteinExistence type="inferred from homology"/>
<evidence type="ECO:0000256" key="3">
    <source>
        <dbReference type="ARBA" id="ARBA00004496"/>
    </source>
</evidence>
<dbReference type="AlphaFoldDB" id="A0AAW1NNI3"/>
<evidence type="ECO:0000256" key="8">
    <source>
        <dbReference type="ARBA" id="ARBA00022658"/>
    </source>
</evidence>
<feature type="domain" description="GDPGP1-like C-terminal" evidence="14">
    <location>
        <begin position="304"/>
        <end position="446"/>
    </location>
</feature>
<dbReference type="Pfam" id="PF26216">
    <property type="entry name" value="GDPGP1_C"/>
    <property type="match status" value="1"/>
</dbReference>
<evidence type="ECO:0000256" key="2">
    <source>
        <dbReference type="ARBA" id="ARBA00003049"/>
    </source>
</evidence>
<dbReference type="EMBL" id="JALJOQ010000234">
    <property type="protein sequence ID" value="KAK9788139.1"/>
    <property type="molecule type" value="Genomic_DNA"/>
</dbReference>
<keyword evidence="9" id="KW-0808">Transferase</keyword>
<keyword evidence="7" id="KW-0963">Cytoplasm</keyword>
<dbReference type="Proteomes" id="UP001465755">
    <property type="component" value="Unassembled WGS sequence"/>
</dbReference>
<dbReference type="PANTHER" id="PTHR20884:SF8">
    <property type="entry name" value="GDP-D-GLUCOSE PHOSPHORYLASE 1"/>
    <property type="match status" value="1"/>
</dbReference>
<accession>A0AAW1NNI3</accession>
<dbReference type="GO" id="GO:0006006">
    <property type="term" value="P:glucose metabolic process"/>
    <property type="evidence" value="ECO:0007669"/>
    <property type="project" value="TreeGrafter"/>
</dbReference>
<keyword evidence="12" id="KW-0378">Hydrolase</keyword>
<evidence type="ECO:0000256" key="5">
    <source>
        <dbReference type="ARBA" id="ARBA00012507"/>
    </source>
</evidence>
<comment type="similarity">
    <text evidence="4">Belongs to the GDPGP1 family.</text>
</comment>
<keyword evidence="8" id="KW-0344">Guanine-nucleotide releasing factor</keyword>
<dbReference type="EC" id="2.7.7.78" evidence="5"/>
<keyword evidence="11" id="KW-0547">Nucleotide-binding</keyword>
<dbReference type="GO" id="GO:0005085">
    <property type="term" value="F:guanyl-nucleotide exchange factor activity"/>
    <property type="evidence" value="ECO:0007669"/>
    <property type="project" value="UniProtKB-KW"/>
</dbReference>
<keyword evidence="17" id="KW-1185">Reference proteome</keyword>
<feature type="compositionally biased region" description="Low complexity" evidence="13">
    <location>
        <begin position="78"/>
        <end position="96"/>
    </location>
</feature>
<evidence type="ECO:0000313" key="16">
    <source>
        <dbReference type="EMBL" id="KAK9788139.1"/>
    </source>
</evidence>
<evidence type="ECO:0000256" key="4">
    <source>
        <dbReference type="ARBA" id="ARBA00006451"/>
    </source>
</evidence>
<dbReference type="PANTHER" id="PTHR20884">
    <property type="entry name" value="GDP-D-GLUCOSE PHOSPHORYLASE 1"/>
    <property type="match status" value="1"/>
</dbReference>
<evidence type="ECO:0000256" key="7">
    <source>
        <dbReference type="ARBA" id="ARBA00022490"/>
    </source>
</evidence>
<dbReference type="GO" id="GO:0080048">
    <property type="term" value="F:GDP-D-glucose phosphorylase activity"/>
    <property type="evidence" value="ECO:0007669"/>
    <property type="project" value="UniProtKB-EC"/>
</dbReference>
<organism evidence="16 17">
    <name type="scientific">Symbiochloris irregularis</name>
    <dbReference type="NCBI Taxonomy" id="706552"/>
    <lineage>
        <taxon>Eukaryota</taxon>
        <taxon>Viridiplantae</taxon>
        <taxon>Chlorophyta</taxon>
        <taxon>core chlorophytes</taxon>
        <taxon>Trebouxiophyceae</taxon>
        <taxon>Trebouxiales</taxon>
        <taxon>Trebouxiaceae</taxon>
        <taxon>Symbiochloris</taxon>
    </lineage>
</organism>
<evidence type="ECO:0000259" key="15">
    <source>
        <dbReference type="Pfam" id="PF26217"/>
    </source>
</evidence>
<evidence type="ECO:0000256" key="1">
    <source>
        <dbReference type="ARBA" id="ARBA00000063"/>
    </source>
</evidence>
<evidence type="ECO:0000256" key="6">
    <source>
        <dbReference type="ARBA" id="ARBA00018857"/>
    </source>
</evidence>
<dbReference type="GO" id="GO:0000166">
    <property type="term" value="F:nucleotide binding"/>
    <property type="evidence" value="ECO:0007669"/>
    <property type="project" value="UniProtKB-KW"/>
</dbReference>
<name>A0AAW1NNI3_9CHLO</name>